<dbReference type="InterPro" id="IPR011009">
    <property type="entry name" value="Kinase-like_dom_sf"/>
</dbReference>
<dbReference type="EMBL" id="CASHTH010003950">
    <property type="protein sequence ID" value="CAI8051572.1"/>
    <property type="molecule type" value="Genomic_DNA"/>
</dbReference>
<dbReference type="SUPFAM" id="SSF56112">
    <property type="entry name" value="Protein kinase-like (PK-like)"/>
    <property type="match status" value="1"/>
</dbReference>
<evidence type="ECO:0000256" key="2">
    <source>
        <dbReference type="ARBA" id="ARBA00022527"/>
    </source>
</evidence>
<keyword evidence="5 12" id="KW-0418">Kinase</keyword>
<comment type="similarity">
    <text evidence="10">Belongs to the protein kinase superfamily.</text>
</comment>
<gene>
    <name evidence="12" type="ORF">GBAR_LOCUS28235</name>
</gene>
<keyword evidence="3" id="KW-0808">Transferase</keyword>
<name>A0AA35TPD0_GEOBA</name>
<keyword evidence="2 10" id="KW-0723">Serine/threonine-protein kinase</keyword>
<evidence type="ECO:0000256" key="8">
    <source>
        <dbReference type="ARBA" id="ARBA00048679"/>
    </source>
</evidence>
<evidence type="ECO:0000313" key="13">
    <source>
        <dbReference type="Proteomes" id="UP001174909"/>
    </source>
</evidence>
<keyword evidence="13" id="KW-1185">Reference proteome</keyword>
<dbReference type="GO" id="GO:0050321">
    <property type="term" value="F:tau-protein kinase activity"/>
    <property type="evidence" value="ECO:0007669"/>
    <property type="project" value="TreeGrafter"/>
</dbReference>
<organism evidence="12 13">
    <name type="scientific">Geodia barretti</name>
    <name type="common">Barrett's horny sponge</name>
    <dbReference type="NCBI Taxonomy" id="519541"/>
    <lineage>
        <taxon>Eukaryota</taxon>
        <taxon>Metazoa</taxon>
        <taxon>Porifera</taxon>
        <taxon>Demospongiae</taxon>
        <taxon>Heteroscleromorpha</taxon>
        <taxon>Tetractinellida</taxon>
        <taxon>Astrophorina</taxon>
        <taxon>Geodiidae</taxon>
        <taxon>Geodia</taxon>
    </lineage>
</organism>
<evidence type="ECO:0000256" key="6">
    <source>
        <dbReference type="ARBA" id="ARBA00022840"/>
    </source>
</evidence>
<evidence type="ECO:0000256" key="10">
    <source>
        <dbReference type="RuleBase" id="RU000304"/>
    </source>
</evidence>
<dbReference type="EC" id="2.7.11.1" evidence="1"/>
<dbReference type="PROSITE" id="PS00108">
    <property type="entry name" value="PROTEIN_KINASE_ST"/>
    <property type="match status" value="1"/>
</dbReference>
<proteinExistence type="inferred from homology"/>
<comment type="catalytic activity">
    <reaction evidence="8">
        <text>L-seryl-[protein] + ATP = O-phospho-L-seryl-[protein] + ADP + H(+)</text>
        <dbReference type="Rhea" id="RHEA:17989"/>
        <dbReference type="Rhea" id="RHEA-COMP:9863"/>
        <dbReference type="Rhea" id="RHEA-COMP:11604"/>
        <dbReference type="ChEBI" id="CHEBI:15378"/>
        <dbReference type="ChEBI" id="CHEBI:29999"/>
        <dbReference type="ChEBI" id="CHEBI:30616"/>
        <dbReference type="ChEBI" id="CHEBI:83421"/>
        <dbReference type="ChEBI" id="CHEBI:456216"/>
        <dbReference type="EC" id="2.7.11.1"/>
    </reaction>
</comment>
<dbReference type="FunFam" id="1.10.510.10:FF:000571">
    <property type="entry name" value="Maternal embryonic leucine zipper kinase"/>
    <property type="match status" value="1"/>
</dbReference>
<evidence type="ECO:0000256" key="5">
    <source>
        <dbReference type="ARBA" id="ARBA00022777"/>
    </source>
</evidence>
<dbReference type="GO" id="GO:0005524">
    <property type="term" value="F:ATP binding"/>
    <property type="evidence" value="ECO:0007669"/>
    <property type="project" value="UniProtKB-UniRule"/>
</dbReference>
<evidence type="ECO:0000256" key="9">
    <source>
        <dbReference type="PROSITE-ProRule" id="PRU10141"/>
    </source>
</evidence>
<dbReference type="InterPro" id="IPR008271">
    <property type="entry name" value="Ser/Thr_kinase_AS"/>
</dbReference>
<accession>A0AA35TPD0</accession>
<dbReference type="GO" id="GO:0000226">
    <property type="term" value="P:microtubule cytoskeleton organization"/>
    <property type="evidence" value="ECO:0007669"/>
    <property type="project" value="TreeGrafter"/>
</dbReference>
<dbReference type="InterPro" id="IPR017441">
    <property type="entry name" value="Protein_kinase_ATP_BS"/>
</dbReference>
<evidence type="ECO:0000313" key="12">
    <source>
        <dbReference type="EMBL" id="CAI8051572.1"/>
    </source>
</evidence>
<dbReference type="GO" id="GO:0035556">
    <property type="term" value="P:intracellular signal transduction"/>
    <property type="evidence" value="ECO:0007669"/>
    <property type="project" value="TreeGrafter"/>
</dbReference>
<protein>
    <recommendedName>
        <fullName evidence="1">non-specific serine/threonine protein kinase</fullName>
        <ecNumber evidence="1">2.7.11.1</ecNumber>
    </recommendedName>
</protein>
<dbReference type="Pfam" id="PF00069">
    <property type="entry name" value="Pkinase"/>
    <property type="match status" value="1"/>
</dbReference>
<dbReference type="FunFam" id="3.30.200.20:FF:000003">
    <property type="entry name" value="Non-specific serine/threonine protein kinase"/>
    <property type="match status" value="1"/>
</dbReference>
<evidence type="ECO:0000259" key="11">
    <source>
        <dbReference type="PROSITE" id="PS50011"/>
    </source>
</evidence>
<dbReference type="AlphaFoldDB" id="A0AA35TPD0"/>
<evidence type="ECO:0000256" key="1">
    <source>
        <dbReference type="ARBA" id="ARBA00012513"/>
    </source>
</evidence>
<dbReference type="PROSITE" id="PS50011">
    <property type="entry name" value="PROTEIN_KINASE_DOM"/>
    <property type="match status" value="1"/>
</dbReference>
<dbReference type="Gene3D" id="1.10.510.10">
    <property type="entry name" value="Transferase(Phosphotransferase) domain 1"/>
    <property type="match status" value="1"/>
</dbReference>
<keyword evidence="6 9" id="KW-0067">ATP-binding</keyword>
<feature type="binding site" evidence="9">
    <location>
        <position position="46"/>
    </location>
    <ligand>
        <name>ATP</name>
        <dbReference type="ChEBI" id="CHEBI:30616"/>
    </ligand>
</feature>
<feature type="domain" description="Protein kinase" evidence="11">
    <location>
        <begin position="17"/>
        <end position="165"/>
    </location>
</feature>
<keyword evidence="4 9" id="KW-0547">Nucleotide-binding</keyword>
<dbReference type="SMART" id="SM00220">
    <property type="entry name" value="S_TKc"/>
    <property type="match status" value="1"/>
</dbReference>
<comment type="catalytic activity">
    <reaction evidence="7">
        <text>L-threonyl-[protein] + ATP = O-phospho-L-threonyl-[protein] + ADP + H(+)</text>
        <dbReference type="Rhea" id="RHEA:46608"/>
        <dbReference type="Rhea" id="RHEA-COMP:11060"/>
        <dbReference type="Rhea" id="RHEA-COMP:11605"/>
        <dbReference type="ChEBI" id="CHEBI:15378"/>
        <dbReference type="ChEBI" id="CHEBI:30013"/>
        <dbReference type="ChEBI" id="CHEBI:30616"/>
        <dbReference type="ChEBI" id="CHEBI:61977"/>
        <dbReference type="ChEBI" id="CHEBI:456216"/>
        <dbReference type="EC" id="2.7.11.1"/>
    </reaction>
</comment>
<evidence type="ECO:0000256" key="3">
    <source>
        <dbReference type="ARBA" id="ARBA00022679"/>
    </source>
</evidence>
<dbReference type="PROSITE" id="PS00107">
    <property type="entry name" value="PROTEIN_KINASE_ATP"/>
    <property type="match status" value="1"/>
</dbReference>
<dbReference type="PANTHER" id="PTHR24346:SF42">
    <property type="entry name" value="SERINE_THREONINE-PROTEIN KINASE SIK3"/>
    <property type="match status" value="1"/>
</dbReference>
<evidence type="ECO:0000256" key="7">
    <source>
        <dbReference type="ARBA" id="ARBA00047899"/>
    </source>
</evidence>
<dbReference type="GO" id="GO:0005737">
    <property type="term" value="C:cytoplasm"/>
    <property type="evidence" value="ECO:0007669"/>
    <property type="project" value="TreeGrafter"/>
</dbReference>
<evidence type="ECO:0000256" key="4">
    <source>
        <dbReference type="ARBA" id="ARBA00022741"/>
    </source>
</evidence>
<dbReference type="InterPro" id="IPR000719">
    <property type="entry name" value="Prot_kinase_dom"/>
</dbReference>
<reference evidence="12" key="1">
    <citation type="submission" date="2023-03" db="EMBL/GenBank/DDBJ databases">
        <authorList>
            <person name="Steffen K."/>
            <person name="Cardenas P."/>
        </authorList>
    </citation>
    <scope>NUCLEOTIDE SEQUENCE</scope>
</reference>
<sequence>MSGIDDRVQAEGGIGYYEFERVIGKGNFAVVKLANHTITNVKVAVKTIDKTRLDVENRRKVAREVEIMKQLDHPNIIRLFQVMETAHHIYLVTEYASKGEIFEYLIHNGHMNEDEARKKFSQIVKAVDYCHQHNIVHRDLKAENLLLDSNANVKLAGKIYSDYFT</sequence>
<dbReference type="Proteomes" id="UP001174909">
    <property type="component" value="Unassembled WGS sequence"/>
</dbReference>
<comment type="caution">
    <text evidence="12">The sequence shown here is derived from an EMBL/GenBank/DDBJ whole genome shotgun (WGS) entry which is preliminary data.</text>
</comment>
<dbReference type="PANTHER" id="PTHR24346">
    <property type="entry name" value="MAP/MICROTUBULE AFFINITY-REGULATING KINASE"/>
    <property type="match status" value="1"/>
</dbReference>